<dbReference type="EMBL" id="FWXN01000006">
    <property type="protein sequence ID" value="SMC61829.1"/>
    <property type="molecule type" value="Genomic_DNA"/>
</dbReference>
<dbReference type="InterPro" id="IPR049820">
    <property type="entry name" value="Trnsprt_adja_ssu-like"/>
</dbReference>
<proteinExistence type="predicted"/>
<keyword evidence="1" id="KW-0472">Membrane</keyword>
<feature type="transmembrane region" description="Helical" evidence="1">
    <location>
        <begin position="6"/>
        <end position="29"/>
    </location>
</feature>
<sequence>MSISALTLYILIWPAIVALVLAVICMAFYKEWRAAKDEGRRII</sequence>
<dbReference type="RefSeq" id="WP_234993800.1">
    <property type="nucleotide sequence ID" value="NZ_FWXN01000006.1"/>
</dbReference>
<evidence type="ECO:0000313" key="2">
    <source>
        <dbReference type="EMBL" id="SMC61829.1"/>
    </source>
</evidence>
<dbReference type="Proteomes" id="UP000192634">
    <property type="component" value="Unassembled WGS sequence"/>
</dbReference>
<evidence type="ECO:0000313" key="3">
    <source>
        <dbReference type="Proteomes" id="UP000192634"/>
    </source>
</evidence>
<dbReference type="AlphaFoldDB" id="A0A1W2AM66"/>
<protein>
    <submittedName>
        <fullName evidence="2">Uncharacterized protein</fullName>
    </submittedName>
</protein>
<keyword evidence="1" id="KW-0812">Transmembrane</keyword>
<dbReference type="NCBIfam" id="NF038354">
    <property type="entry name" value="trnsprt_adja_43"/>
    <property type="match status" value="1"/>
</dbReference>
<organism evidence="2 3">
    <name type="scientific">Janibacter indicus</name>
    <dbReference type="NCBI Taxonomy" id="857417"/>
    <lineage>
        <taxon>Bacteria</taxon>
        <taxon>Bacillati</taxon>
        <taxon>Actinomycetota</taxon>
        <taxon>Actinomycetes</taxon>
        <taxon>Micrococcales</taxon>
        <taxon>Intrasporangiaceae</taxon>
        <taxon>Janibacter</taxon>
    </lineage>
</organism>
<accession>A0A1W2AM66</accession>
<name>A0A1W2AM66_9MICO</name>
<reference evidence="2 3" key="1">
    <citation type="submission" date="2017-04" db="EMBL/GenBank/DDBJ databases">
        <authorList>
            <person name="Afonso C.L."/>
            <person name="Miller P.J."/>
            <person name="Scott M.A."/>
            <person name="Spackman E."/>
            <person name="Goraichik I."/>
            <person name="Dimitrov K.M."/>
            <person name="Suarez D.L."/>
            <person name="Swayne D.E."/>
        </authorList>
    </citation>
    <scope>NUCLEOTIDE SEQUENCE [LARGE SCALE GENOMIC DNA]</scope>
    <source>
        <strain evidence="2 3">CGMCC 1.12511</strain>
    </source>
</reference>
<keyword evidence="1" id="KW-1133">Transmembrane helix</keyword>
<gene>
    <name evidence="2" type="ORF">SAMN06296429_10640</name>
</gene>
<evidence type="ECO:0000256" key="1">
    <source>
        <dbReference type="SAM" id="Phobius"/>
    </source>
</evidence>